<evidence type="ECO:0000259" key="2">
    <source>
        <dbReference type="Pfam" id="PF00535"/>
    </source>
</evidence>
<dbReference type="Proteomes" id="UP000293637">
    <property type="component" value="Unassembled WGS sequence"/>
</dbReference>
<accession>A0A4Q9WDY3</accession>
<dbReference type="GeneID" id="58091109"/>
<evidence type="ECO:0000313" key="3">
    <source>
        <dbReference type="EMBL" id="TBW73646.1"/>
    </source>
</evidence>
<proteinExistence type="inferred from homology"/>
<dbReference type="InterPro" id="IPR029044">
    <property type="entry name" value="Nucleotide-diphossugar_trans"/>
</dbReference>
<protein>
    <submittedName>
        <fullName evidence="3">Glycosyltransferase family 2 protein</fullName>
    </submittedName>
</protein>
<feature type="domain" description="Glycosyltransferase 2-like" evidence="2">
    <location>
        <begin position="3"/>
        <end position="159"/>
    </location>
</feature>
<dbReference type="AlphaFoldDB" id="A0A4Q9WDY3"/>
<comment type="similarity">
    <text evidence="1">Belongs to the glycosyltransferase 2 family.</text>
</comment>
<gene>
    <name evidence="3" type="ORF">EQ812_02235</name>
</gene>
<dbReference type="PANTHER" id="PTHR22916">
    <property type="entry name" value="GLYCOSYLTRANSFERASE"/>
    <property type="match status" value="1"/>
</dbReference>
<keyword evidence="3" id="KW-0808">Transferase</keyword>
<comment type="caution">
    <text evidence="3">The sequence shown here is derived from an EMBL/GenBank/DDBJ whole genome shotgun (WGS) entry which is preliminary data.</text>
</comment>
<name>A0A4Q9WDY3_STALU</name>
<dbReference type="Gene3D" id="3.90.550.10">
    <property type="entry name" value="Spore Coat Polysaccharide Biosynthesis Protein SpsA, Chain A"/>
    <property type="match status" value="1"/>
</dbReference>
<evidence type="ECO:0000313" key="4">
    <source>
        <dbReference type="Proteomes" id="UP000293637"/>
    </source>
</evidence>
<dbReference type="CDD" id="cd00761">
    <property type="entry name" value="Glyco_tranf_GTA_type"/>
    <property type="match status" value="1"/>
</dbReference>
<dbReference type="InterPro" id="IPR001173">
    <property type="entry name" value="Glyco_trans_2-like"/>
</dbReference>
<sequence>MFSIIIPTYNSEKYIAHTLDKLLSCLYFEEDEIIVINDGSTDSTAQILKGYQNHAQIKIINQTNKGVSAARNLGMSLMSPETKLVTFIDDSDYVSTNFFKEASRFFLKHPYIKLASAPILIRKGHTLSAQNLNYRFQQRRHVVDITQQYQDIQYHIGGMVFRKSLFTHHKYTFDETIDFWEDAKFINMILLDVKSYGLIKHVNYFYNRDDYRSLSINSWKDQNRYAPHIVKNYLELIQRSTDLYGRVLPYIQYLVVLHYLNYILEHNQGYLNLKYIQDNTRFNIETKVLLQYISIEMIDALPIDNCYKHILYQHKGMVFPAEKDYKKINIIVHHYHWGSRELHFSLSQEAFDMSDSTQIYIDSHGKLKARAMLIHDKPLIILGVKVKNFSRKTFQIRLPRYRLLIGGYFRIIDNERGVKMNIYNPSLGMRMLKKLMYSIKYYSVSSRRNKEVS</sequence>
<dbReference type="GO" id="GO:0016758">
    <property type="term" value="F:hexosyltransferase activity"/>
    <property type="evidence" value="ECO:0007669"/>
    <property type="project" value="UniProtKB-ARBA"/>
</dbReference>
<reference evidence="3 4" key="1">
    <citation type="journal article" date="2019" name="Sci. Transl. Med.">
        <title>Quorum sensing between bacterial species on the skin protects against epidermal injury in atopic dermatitis.</title>
        <authorList>
            <person name="Williams M.R."/>
        </authorList>
    </citation>
    <scope>NUCLEOTIDE SEQUENCE [LARGE SCALE GENOMIC DNA]</scope>
    <source>
        <strain evidence="3 4">E7</strain>
    </source>
</reference>
<evidence type="ECO:0000256" key="1">
    <source>
        <dbReference type="ARBA" id="ARBA00006739"/>
    </source>
</evidence>
<dbReference type="SUPFAM" id="SSF53448">
    <property type="entry name" value="Nucleotide-diphospho-sugar transferases"/>
    <property type="match status" value="1"/>
</dbReference>
<organism evidence="3 4">
    <name type="scientific">Staphylococcus lugdunensis</name>
    <dbReference type="NCBI Taxonomy" id="28035"/>
    <lineage>
        <taxon>Bacteria</taxon>
        <taxon>Bacillati</taxon>
        <taxon>Bacillota</taxon>
        <taxon>Bacilli</taxon>
        <taxon>Bacillales</taxon>
        <taxon>Staphylococcaceae</taxon>
        <taxon>Staphylococcus</taxon>
    </lineage>
</organism>
<dbReference type="EMBL" id="SCHB01000001">
    <property type="protein sequence ID" value="TBW73646.1"/>
    <property type="molecule type" value="Genomic_DNA"/>
</dbReference>
<dbReference type="RefSeq" id="WP_002492515.1">
    <property type="nucleotide sequence ID" value="NZ_AP021848.1"/>
</dbReference>
<dbReference type="Pfam" id="PF00535">
    <property type="entry name" value="Glycos_transf_2"/>
    <property type="match status" value="1"/>
</dbReference>
<dbReference type="PANTHER" id="PTHR22916:SF3">
    <property type="entry name" value="UDP-GLCNAC:BETAGAL BETA-1,3-N-ACETYLGLUCOSAMINYLTRANSFERASE-LIKE PROTEIN 1"/>
    <property type="match status" value="1"/>
</dbReference>